<dbReference type="GO" id="GO:0044877">
    <property type="term" value="F:protein-containing complex binding"/>
    <property type="evidence" value="ECO:0007669"/>
    <property type="project" value="TreeGrafter"/>
</dbReference>
<proteinExistence type="predicted"/>
<dbReference type="PANTHER" id="PTHR12126">
    <property type="entry name" value="NADH-UBIQUINONE OXIDOREDUCTASE 39 KDA SUBUNIT-RELATED"/>
    <property type="match status" value="1"/>
</dbReference>
<dbReference type="Proteomes" id="UP000199495">
    <property type="component" value="Unassembled WGS sequence"/>
</dbReference>
<accession>A0A1G7SNK2</accession>
<dbReference type="InterPro" id="IPR016040">
    <property type="entry name" value="NAD(P)-bd_dom"/>
</dbReference>
<dbReference type="AlphaFoldDB" id="A0A1G7SNK2"/>
<dbReference type="SUPFAM" id="SSF51735">
    <property type="entry name" value="NAD(P)-binding Rossmann-fold domains"/>
    <property type="match status" value="1"/>
</dbReference>
<dbReference type="EMBL" id="FNCS01000001">
    <property type="protein sequence ID" value="SDG24482.1"/>
    <property type="molecule type" value="Genomic_DNA"/>
</dbReference>
<organism evidence="2 3">
    <name type="scientific">Pelagibacterium luteolum</name>
    <dbReference type="NCBI Taxonomy" id="440168"/>
    <lineage>
        <taxon>Bacteria</taxon>
        <taxon>Pseudomonadati</taxon>
        <taxon>Pseudomonadota</taxon>
        <taxon>Alphaproteobacteria</taxon>
        <taxon>Hyphomicrobiales</taxon>
        <taxon>Devosiaceae</taxon>
        <taxon>Pelagibacterium</taxon>
    </lineage>
</organism>
<dbReference type="STRING" id="440168.SAMN04487974_101617"/>
<evidence type="ECO:0000313" key="2">
    <source>
        <dbReference type="EMBL" id="SDG24482.1"/>
    </source>
</evidence>
<name>A0A1G7SNK2_9HYPH</name>
<protein>
    <submittedName>
        <fullName evidence="2">NADH dehydrogenase</fullName>
    </submittedName>
</protein>
<dbReference type="InterPro" id="IPR036291">
    <property type="entry name" value="NAD(P)-bd_dom_sf"/>
</dbReference>
<dbReference type="CDD" id="cd05271">
    <property type="entry name" value="NDUFA9_like_SDR_a"/>
    <property type="match status" value="1"/>
</dbReference>
<dbReference type="Pfam" id="PF13460">
    <property type="entry name" value="NAD_binding_10"/>
    <property type="match status" value="1"/>
</dbReference>
<feature type="domain" description="NAD(P)-binding" evidence="1">
    <location>
        <begin position="13"/>
        <end position="156"/>
    </location>
</feature>
<dbReference type="InterPro" id="IPR051207">
    <property type="entry name" value="ComplexI_NDUFA9_subunit"/>
</dbReference>
<gene>
    <name evidence="2" type="ORF">SAMN04487974_101617</name>
</gene>
<dbReference type="FunFam" id="3.40.50.720:FF:000702">
    <property type="entry name" value="NADH dehydrogenase (Ubiquinone)"/>
    <property type="match status" value="1"/>
</dbReference>
<dbReference type="Gene3D" id="3.40.50.720">
    <property type="entry name" value="NAD(P)-binding Rossmann-like Domain"/>
    <property type="match status" value="1"/>
</dbReference>
<dbReference type="OrthoDB" id="9776313at2"/>
<keyword evidence="3" id="KW-1185">Reference proteome</keyword>
<sequence length="326" mass="35423">MTVKTRKLATIFGGSGFVGTQLTQELARRGYSVRVAVRRPDLAGDVRMFGFPGQIQPIQANLRYPESVAAAVRGADVVINLVGILFEKGKQRFSAVQTQGAKTVAEAARAAGVERLVHMSAIGADPQSPSAYARAKALGEAEVKKAFPSAIIIRPSLIFGQHDGFFNMFGTLARMSPVMPVIGGKTRFQPIYVGDVAEAIAKAVDGEVSPGKTYELGGPEILTMDEIIDRVLEETRRKRLKLPLPFALAKPLASVMSILPKPMLTPDQVVQLGIDNVVSEEAKKQKRTLEAFAIAPTTLDAVLPTYMWRFRKHGEFDRHTNPLTGN</sequence>
<dbReference type="RefSeq" id="WP_090591256.1">
    <property type="nucleotide sequence ID" value="NZ_FNCS01000001.1"/>
</dbReference>
<dbReference type="PANTHER" id="PTHR12126:SF11">
    <property type="entry name" value="NADH DEHYDROGENASE [UBIQUINONE] 1 ALPHA SUBCOMPLEX SUBUNIT 9, MITOCHONDRIAL"/>
    <property type="match status" value="1"/>
</dbReference>
<reference evidence="2 3" key="1">
    <citation type="submission" date="2016-10" db="EMBL/GenBank/DDBJ databases">
        <authorList>
            <person name="de Groot N.N."/>
        </authorList>
    </citation>
    <scope>NUCLEOTIDE SEQUENCE [LARGE SCALE GENOMIC DNA]</scope>
    <source>
        <strain evidence="2 3">CGMCC 1.10267</strain>
    </source>
</reference>
<evidence type="ECO:0000259" key="1">
    <source>
        <dbReference type="Pfam" id="PF13460"/>
    </source>
</evidence>
<evidence type="ECO:0000313" key="3">
    <source>
        <dbReference type="Proteomes" id="UP000199495"/>
    </source>
</evidence>